<dbReference type="RefSeq" id="WP_179262484.1">
    <property type="nucleotide sequence ID" value="NZ_CP058601.1"/>
</dbReference>
<keyword evidence="1" id="KW-1133">Transmembrane helix</keyword>
<evidence type="ECO:0000313" key="3">
    <source>
        <dbReference type="EMBL" id="QLG50204.1"/>
    </source>
</evidence>
<name>A0A7D5KT73_9EURY</name>
<sequence length="137" mass="14008">MAPSPVVFAVVAMISWGLWTAIAKIATETVDPTVAMILSYVTSIAIAIGYLWIASDNVSITVEGVGWALVSGIFAGIGAIAFYSGIAQGRAGTVTTISALYFVVAVGIGIVLFGNPLGIREVVGFVFAILSVVLLAG</sequence>
<evidence type="ECO:0000256" key="1">
    <source>
        <dbReference type="SAM" id="Phobius"/>
    </source>
</evidence>
<dbReference type="InterPro" id="IPR000620">
    <property type="entry name" value="EamA_dom"/>
</dbReference>
<dbReference type="KEGG" id="haly:HYG82_15770"/>
<keyword evidence="4" id="KW-1185">Reference proteome</keyword>
<proteinExistence type="predicted"/>
<feature type="transmembrane region" description="Helical" evidence="1">
    <location>
        <begin position="33"/>
        <end position="53"/>
    </location>
</feature>
<dbReference type="GeneID" id="56034779"/>
<dbReference type="SUPFAM" id="SSF103481">
    <property type="entry name" value="Multidrug resistance efflux transporter EmrE"/>
    <property type="match status" value="1"/>
</dbReference>
<feature type="transmembrane region" description="Helical" evidence="1">
    <location>
        <begin position="119"/>
        <end position="136"/>
    </location>
</feature>
<reference evidence="3 4" key="1">
    <citation type="submission" date="2020-07" db="EMBL/GenBank/DDBJ databases">
        <authorList>
            <person name="Cui H."/>
        </authorList>
    </citation>
    <scope>NUCLEOTIDE SEQUENCE [LARGE SCALE GENOMIC DNA]</scope>
    <source>
        <strain evidence="3 4">YPL8</strain>
    </source>
</reference>
<dbReference type="GO" id="GO:0016020">
    <property type="term" value="C:membrane"/>
    <property type="evidence" value="ECO:0007669"/>
    <property type="project" value="InterPro"/>
</dbReference>
<evidence type="ECO:0000259" key="2">
    <source>
        <dbReference type="Pfam" id="PF00892"/>
    </source>
</evidence>
<protein>
    <submittedName>
        <fullName evidence="3">DMT family transporter</fullName>
    </submittedName>
</protein>
<dbReference type="AlphaFoldDB" id="A0A7D5KT73"/>
<evidence type="ECO:0000313" key="4">
    <source>
        <dbReference type="Proteomes" id="UP000509241"/>
    </source>
</evidence>
<organism evidence="3 4">
    <name type="scientific">Natrinema halophilum</name>
    <dbReference type="NCBI Taxonomy" id="1699371"/>
    <lineage>
        <taxon>Archaea</taxon>
        <taxon>Methanobacteriati</taxon>
        <taxon>Methanobacteriota</taxon>
        <taxon>Stenosarchaea group</taxon>
        <taxon>Halobacteria</taxon>
        <taxon>Halobacteriales</taxon>
        <taxon>Natrialbaceae</taxon>
        <taxon>Natrinema</taxon>
    </lineage>
</organism>
<feature type="transmembrane region" description="Helical" evidence="1">
    <location>
        <begin position="93"/>
        <end position="113"/>
    </location>
</feature>
<feature type="transmembrane region" description="Helical" evidence="1">
    <location>
        <begin position="6"/>
        <end position="26"/>
    </location>
</feature>
<gene>
    <name evidence="3" type="ORF">HYG82_15770</name>
</gene>
<dbReference type="Proteomes" id="UP000509241">
    <property type="component" value="Chromosome"/>
</dbReference>
<feature type="domain" description="EamA" evidence="2">
    <location>
        <begin position="6"/>
        <end position="135"/>
    </location>
</feature>
<accession>A0A7D5KT73</accession>
<dbReference type="OrthoDB" id="312690at2157"/>
<feature type="transmembrane region" description="Helical" evidence="1">
    <location>
        <begin position="65"/>
        <end position="86"/>
    </location>
</feature>
<dbReference type="InterPro" id="IPR037185">
    <property type="entry name" value="EmrE-like"/>
</dbReference>
<dbReference type="EMBL" id="CP058601">
    <property type="protein sequence ID" value="QLG50204.1"/>
    <property type="molecule type" value="Genomic_DNA"/>
</dbReference>
<keyword evidence="1" id="KW-0472">Membrane</keyword>
<keyword evidence="1" id="KW-0812">Transmembrane</keyword>
<dbReference type="Pfam" id="PF00892">
    <property type="entry name" value="EamA"/>
    <property type="match status" value="1"/>
</dbReference>